<keyword evidence="1 4" id="KW-0479">Metal-binding</keyword>
<dbReference type="EMBL" id="JBHTAS010000001">
    <property type="protein sequence ID" value="MFC7140282.1"/>
    <property type="molecule type" value="Genomic_DNA"/>
</dbReference>
<dbReference type="GO" id="GO:0008270">
    <property type="term" value="F:zinc ion binding"/>
    <property type="evidence" value="ECO:0007669"/>
    <property type="project" value="UniProtKB-UniRule"/>
</dbReference>
<proteinExistence type="inferred from homology"/>
<reference evidence="5 6" key="1">
    <citation type="journal article" date="2019" name="Int. J. Syst. Evol. Microbiol.">
        <title>The Global Catalogue of Microorganisms (GCM) 10K type strain sequencing project: providing services to taxonomists for standard genome sequencing and annotation.</title>
        <authorList>
            <consortium name="The Broad Institute Genomics Platform"/>
            <consortium name="The Broad Institute Genome Sequencing Center for Infectious Disease"/>
            <person name="Wu L."/>
            <person name="Ma J."/>
        </authorList>
    </citation>
    <scope>NUCLEOTIDE SEQUENCE [LARGE SCALE GENOMIC DNA]</scope>
    <source>
        <strain evidence="5 6">XZYJT29</strain>
    </source>
</reference>
<evidence type="ECO:0000256" key="2">
    <source>
        <dbReference type="ARBA" id="ARBA00022801"/>
    </source>
</evidence>
<dbReference type="Proteomes" id="UP001596432">
    <property type="component" value="Unassembled WGS sequence"/>
</dbReference>
<dbReference type="InterPro" id="IPR018033">
    <property type="entry name" value="Deacylase_DtdA_archaea"/>
</dbReference>
<evidence type="ECO:0000256" key="1">
    <source>
        <dbReference type="ARBA" id="ARBA00022723"/>
    </source>
</evidence>
<comment type="catalytic activity">
    <reaction evidence="4">
        <text>a D-aminoacyl-tRNA + H2O = a tRNA + a D-alpha-amino acid + H(+)</text>
        <dbReference type="Rhea" id="RHEA:13953"/>
        <dbReference type="Rhea" id="RHEA-COMP:10123"/>
        <dbReference type="Rhea" id="RHEA-COMP:10124"/>
        <dbReference type="ChEBI" id="CHEBI:15377"/>
        <dbReference type="ChEBI" id="CHEBI:15378"/>
        <dbReference type="ChEBI" id="CHEBI:59871"/>
        <dbReference type="ChEBI" id="CHEBI:78442"/>
        <dbReference type="ChEBI" id="CHEBI:79333"/>
        <dbReference type="EC" id="3.1.1.96"/>
    </reaction>
</comment>
<dbReference type="Gene3D" id="3.40.630.50">
    <property type="entry name" value="AF0625-like"/>
    <property type="match status" value="1"/>
</dbReference>
<dbReference type="EC" id="3.1.1.96" evidence="4"/>
<dbReference type="Gene3D" id="3.40.50.10700">
    <property type="entry name" value="AF0625-like"/>
    <property type="match status" value="1"/>
</dbReference>
<comment type="catalytic activity">
    <reaction evidence="4">
        <text>glycyl-tRNA(Ala) + H2O = tRNA(Ala) + glycine + H(+)</text>
        <dbReference type="Rhea" id="RHEA:53744"/>
        <dbReference type="Rhea" id="RHEA-COMP:9657"/>
        <dbReference type="Rhea" id="RHEA-COMP:13640"/>
        <dbReference type="ChEBI" id="CHEBI:15377"/>
        <dbReference type="ChEBI" id="CHEBI:15378"/>
        <dbReference type="ChEBI" id="CHEBI:57305"/>
        <dbReference type="ChEBI" id="CHEBI:78442"/>
        <dbReference type="ChEBI" id="CHEBI:78522"/>
        <dbReference type="EC" id="3.1.1.96"/>
    </reaction>
</comment>
<dbReference type="InterPro" id="IPR007508">
    <property type="entry name" value="DtdA"/>
</dbReference>
<dbReference type="GO" id="GO:0019478">
    <property type="term" value="P:D-amino acid catabolic process"/>
    <property type="evidence" value="ECO:0007669"/>
    <property type="project" value="UniProtKB-UniRule"/>
</dbReference>
<comment type="caution">
    <text evidence="5">The sequence shown here is derived from an EMBL/GenBank/DDBJ whole genome shotgun (WGS) entry which is preliminary data.</text>
</comment>
<dbReference type="GO" id="GO:0051499">
    <property type="term" value="F:D-aminoacyl-tRNA deacylase activity"/>
    <property type="evidence" value="ECO:0007669"/>
    <property type="project" value="UniProtKB-UniRule"/>
</dbReference>
<evidence type="ECO:0000256" key="3">
    <source>
        <dbReference type="ARBA" id="ARBA00022833"/>
    </source>
</evidence>
<comment type="subunit">
    <text evidence="4">Monomer.</text>
</comment>
<evidence type="ECO:0000256" key="4">
    <source>
        <dbReference type="HAMAP-Rule" id="MF_00562"/>
    </source>
</evidence>
<keyword evidence="3 4" id="KW-0862">Zinc</keyword>
<evidence type="ECO:0000313" key="6">
    <source>
        <dbReference type="Proteomes" id="UP001596432"/>
    </source>
</evidence>
<keyword evidence="6" id="KW-1185">Reference proteome</keyword>
<dbReference type="Pfam" id="PF04414">
    <property type="entry name" value="tRNA_deacylase"/>
    <property type="match status" value="1"/>
</dbReference>
<comment type="similarity">
    <text evidence="4">Belongs to the DtdA deacylase family.</text>
</comment>
<dbReference type="AlphaFoldDB" id="A0ABD5Y4A1"/>
<accession>A0ABD5Y4A1</accession>
<gene>
    <name evidence="4" type="primary">dtdA</name>
    <name evidence="5" type="ORF">ACFQMA_10625</name>
</gene>
<dbReference type="PANTHER" id="PTHR34667:SF1">
    <property type="entry name" value="D-AMINOACYL-TRNA DEACYLASE"/>
    <property type="match status" value="1"/>
</dbReference>
<comment type="cofactor">
    <cofactor evidence="4">
        <name>Zn(2+)</name>
        <dbReference type="ChEBI" id="CHEBI:29105"/>
    </cofactor>
    <text evidence="4">Binds 2 Zn(2+) ions per subunit.</text>
</comment>
<sequence length="466" mass="49868">MLAVVVSRADSASVHVGERLRDLADWTEHADGTRPDADGGGTVFRTDAVELREFDDLHLNLADAGDAFGRVDDEETVREPDLLVFASRHAGETDELLTAHPTGNFGPAEYGGETGHFARTCPNAHSRVVEALESHAPPGYEVGIECTHHGPTEVGVPSMFVEVGSDEPQWDDPDAAEAVARAILSLREVAPDAPTENGRRRHLVGFGGGHYAPRFERIVRETDWAVGHVAADWCLDAMGDPDANRDVIRRAFEASAADYAVVEGDRPGLREVVADLGYRAVGETWVRETSGVPLALVDVVEERLAAVDEGVRFGDSAVGYGRDPDRGDLSVVDLPEELVAAAEGVDPDATRAAVEAATVAYETTEGGTRLGRRAVVDADHDGDALVDELAGVLGERYDSVEREAGTVVARETAFDPERARTLGIPDGPKFGKLAEGEAVTVDGDRIDPSVVHVDREHRFPVGDLLS</sequence>
<comment type="function">
    <text evidence="4">D-aminoacyl-tRNA deacylase with broad substrate specificity. By recycling D-aminoacyl-tRNA to D-amino acids and free tRNA molecules, this enzyme counteracts the toxicity associated with the formation of D-aminoacyl-tRNA entities in vivo.</text>
</comment>
<dbReference type="SUPFAM" id="SSF142535">
    <property type="entry name" value="AF0625-like"/>
    <property type="match status" value="1"/>
</dbReference>
<name>A0ABD5Y4A1_9EURY</name>
<dbReference type="NCBIfam" id="NF011435">
    <property type="entry name" value="PRK14866.1-1"/>
    <property type="match status" value="1"/>
</dbReference>
<organism evidence="5 6">
    <name type="scientific">Halosimplex aquaticum</name>
    <dbReference type="NCBI Taxonomy" id="3026162"/>
    <lineage>
        <taxon>Archaea</taxon>
        <taxon>Methanobacteriati</taxon>
        <taxon>Methanobacteriota</taxon>
        <taxon>Stenosarchaea group</taxon>
        <taxon>Halobacteria</taxon>
        <taxon>Halobacteriales</taxon>
        <taxon>Haloarculaceae</taxon>
        <taxon>Halosimplex</taxon>
    </lineage>
</organism>
<dbReference type="HAMAP" id="MF_00562">
    <property type="entry name" value="Deacylase_DtdA"/>
    <property type="match status" value="1"/>
</dbReference>
<protein>
    <recommendedName>
        <fullName evidence="4">D-aminoacyl-tRNA deacylase</fullName>
        <ecNumber evidence="4">3.1.1.96</ecNumber>
    </recommendedName>
</protein>
<evidence type="ECO:0000313" key="5">
    <source>
        <dbReference type="EMBL" id="MFC7140282.1"/>
    </source>
</evidence>
<dbReference type="RefSeq" id="WP_274325843.1">
    <property type="nucleotide sequence ID" value="NZ_CP118158.1"/>
</dbReference>
<dbReference type="PANTHER" id="PTHR34667">
    <property type="entry name" value="D-AMINOACYL-TRNA DEACYLASE"/>
    <property type="match status" value="1"/>
</dbReference>
<dbReference type="GeneID" id="78820565"/>
<keyword evidence="2 4" id="KW-0378">Hydrolase</keyword>